<evidence type="ECO:0000313" key="10">
    <source>
        <dbReference type="Proteomes" id="UP000479114"/>
    </source>
</evidence>
<organism evidence="9 10">
    <name type="scientific">Paenibacillus rhizovicinus</name>
    <dbReference type="NCBI Taxonomy" id="2704463"/>
    <lineage>
        <taxon>Bacteria</taxon>
        <taxon>Bacillati</taxon>
        <taxon>Bacillota</taxon>
        <taxon>Bacilli</taxon>
        <taxon>Bacillales</taxon>
        <taxon>Paenibacillaceae</taxon>
        <taxon>Paenibacillus</taxon>
    </lineage>
</organism>
<feature type="transmembrane region" description="Helical" evidence="8">
    <location>
        <begin position="191"/>
        <end position="212"/>
    </location>
</feature>
<proteinExistence type="inferred from homology"/>
<feature type="transmembrane region" description="Helical" evidence="8">
    <location>
        <begin position="15"/>
        <end position="38"/>
    </location>
</feature>
<keyword evidence="7 8" id="KW-0472">Membrane</keyword>
<dbReference type="GO" id="GO:0016020">
    <property type="term" value="C:membrane"/>
    <property type="evidence" value="ECO:0007669"/>
    <property type="project" value="UniProtKB-SubCell"/>
</dbReference>
<keyword evidence="6 8" id="KW-1133">Transmembrane helix</keyword>
<keyword evidence="3" id="KW-0813">Transport</keyword>
<evidence type="ECO:0000313" key="9">
    <source>
        <dbReference type="EMBL" id="QHW33762.1"/>
    </source>
</evidence>
<evidence type="ECO:0000256" key="4">
    <source>
        <dbReference type="ARBA" id="ARBA00022544"/>
    </source>
</evidence>
<feature type="transmembrane region" description="Helical" evidence="8">
    <location>
        <begin position="310"/>
        <end position="334"/>
    </location>
</feature>
<feature type="transmembrane region" description="Helical" evidence="8">
    <location>
        <begin position="224"/>
        <end position="245"/>
    </location>
</feature>
<comment type="similarity">
    <text evidence="2">Belongs to the amino acid-polyamine-organocation (APC) superfamily. Spore germination protein (SGP) (TC 2.A.3.9) family.</text>
</comment>
<keyword evidence="10" id="KW-1185">Reference proteome</keyword>
<evidence type="ECO:0000256" key="8">
    <source>
        <dbReference type="SAM" id="Phobius"/>
    </source>
</evidence>
<feature type="transmembrane region" description="Helical" evidence="8">
    <location>
        <begin position="273"/>
        <end position="298"/>
    </location>
</feature>
<feature type="transmembrane region" description="Helical" evidence="8">
    <location>
        <begin position="44"/>
        <end position="64"/>
    </location>
</feature>
<dbReference type="EMBL" id="CP048286">
    <property type="protein sequence ID" value="QHW33762.1"/>
    <property type="molecule type" value="Genomic_DNA"/>
</dbReference>
<name>A0A6C0PB17_9BACL</name>
<evidence type="ECO:0000256" key="3">
    <source>
        <dbReference type="ARBA" id="ARBA00022448"/>
    </source>
</evidence>
<evidence type="ECO:0000256" key="1">
    <source>
        <dbReference type="ARBA" id="ARBA00004141"/>
    </source>
</evidence>
<evidence type="ECO:0000256" key="2">
    <source>
        <dbReference type="ARBA" id="ARBA00007998"/>
    </source>
</evidence>
<evidence type="ECO:0000256" key="6">
    <source>
        <dbReference type="ARBA" id="ARBA00022989"/>
    </source>
</evidence>
<dbReference type="NCBIfam" id="TIGR00912">
    <property type="entry name" value="2A0309"/>
    <property type="match status" value="1"/>
</dbReference>
<reference evidence="9 10" key="1">
    <citation type="submission" date="2020-02" db="EMBL/GenBank/DDBJ databases">
        <title>Paenibacillus sp. nov., isolated from rhizosphere soil of tomato.</title>
        <authorList>
            <person name="Weon H.-Y."/>
            <person name="Lee S.A."/>
        </authorList>
    </citation>
    <scope>NUCLEOTIDE SEQUENCE [LARGE SCALE GENOMIC DNA]</scope>
    <source>
        <strain evidence="9 10">14171R-81</strain>
    </source>
</reference>
<sequence length="379" mass="41961">MGEMIEKGKINPRQFSILTLLFSLGSTILIVPSALTSIAKQDGWIAAVAGVAGGMAVIFLYSMLGSRYPDQSLMQYTEAILGRWLGKVACALFLSYFFILSALVLRNVGDFITTIVMPETPIQVVHALFLLAAVMGVSLGLEVIARSSEIFLPWIAVLIIVLIVFLIPQIQLDRIQPMFETGVKGIIHGSLSVLSIPYMELVVLLMVYPYVTKPKKIRSAFMKGGLLGGVIVIVVTILCVFVLGWDFTARHTFPSYTLAKKIQVGEFLQRIEVLVAIIWFLTIFFKLALCFYASILGMAQLFRLRTYRPLLVPSSIVLGVLSIVVYPNIVYFRVFAAEIWPFYSLTFGLFMPLLLLTVSALKPKPPADGSSAEPKEKIH</sequence>
<dbReference type="AlphaFoldDB" id="A0A6C0PB17"/>
<protein>
    <submittedName>
        <fullName evidence="9">Endospore germination permease</fullName>
    </submittedName>
</protein>
<dbReference type="KEGG" id="prz:GZH47_25160"/>
<dbReference type="PANTHER" id="PTHR34975">
    <property type="entry name" value="SPORE GERMINATION PROTEIN A2"/>
    <property type="match status" value="1"/>
</dbReference>
<feature type="transmembrane region" description="Helical" evidence="8">
    <location>
        <begin position="84"/>
        <end position="104"/>
    </location>
</feature>
<dbReference type="PANTHER" id="PTHR34975:SF2">
    <property type="entry name" value="SPORE GERMINATION PROTEIN A2"/>
    <property type="match status" value="1"/>
</dbReference>
<keyword evidence="4" id="KW-0309">Germination</keyword>
<evidence type="ECO:0000256" key="5">
    <source>
        <dbReference type="ARBA" id="ARBA00022692"/>
    </source>
</evidence>
<accession>A0A6C0PB17</accession>
<dbReference type="InterPro" id="IPR004761">
    <property type="entry name" value="Spore_GerAB"/>
</dbReference>
<gene>
    <name evidence="9" type="ORF">GZH47_25160</name>
</gene>
<comment type="subcellular location">
    <subcellularLocation>
        <location evidence="1">Membrane</location>
        <topology evidence="1">Multi-pass membrane protein</topology>
    </subcellularLocation>
</comment>
<feature type="transmembrane region" description="Helical" evidence="8">
    <location>
        <begin position="340"/>
        <end position="361"/>
    </location>
</feature>
<feature type="transmembrane region" description="Helical" evidence="8">
    <location>
        <begin position="124"/>
        <end position="144"/>
    </location>
</feature>
<dbReference type="RefSeq" id="WP_162643760.1">
    <property type="nucleotide sequence ID" value="NZ_CP048286.1"/>
</dbReference>
<dbReference type="Gene3D" id="1.20.1740.10">
    <property type="entry name" value="Amino acid/polyamine transporter I"/>
    <property type="match status" value="1"/>
</dbReference>
<dbReference type="Proteomes" id="UP000479114">
    <property type="component" value="Chromosome"/>
</dbReference>
<dbReference type="GO" id="GO:0009847">
    <property type="term" value="P:spore germination"/>
    <property type="evidence" value="ECO:0007669"/>
    <property type="project" value="InterPro"/>
</dbReference>
<feature type="transmembrane region" description="Helical" evidence="8">
    <location>
        <begin position="151"/>
        <end position="171"/>
    </location>
</feature>
<keyword evidence="5 8" id="KW-0812">Transmembrane</keyword>
<dbReference type="Pfam" id="PF03845">
    <property type="entry name" value="Spore_permease"/>
    <property type="match status" value="1"/>
</dbReference>
<evidence type="ECO:0000256" key="7">
    <source>
        <dbReference type="ARBA" id="ARBA00023136"/>
    </source>
</evidence>